<sequence length="226" mass="25852">MFKPLRLTHKSVWPRLEKLRQTENKPSQPAVVDIPEIDAAFDHLMKLVVRDFIQSWFQKIAAQEQSFPISVDRVIRSAVVQVTQRLQQIDLLHVLLNRIVPKLASHISDFRSAEIALRGKYLERSVTQSDELDLLLASQFRQGKLHAALTTGAVTTKPTEIAYLRQLLDRVLPLVIEKKEIQSGPVHVVIREILSCSVLQPIMDMLADPDFWNQTIDTYVVGESYH</sequence>
<dbReference type="EMBL" id="JAANQT010000553">
    <property type="protein sequence ID" value="KAG1310053.1"/>
    <property type="molecule type" value="Genomic_DNA"/>
</dbReference>
<dbReference type="InterPro" id="IPR003114">
    <property type="entry name" value="Phox_assoc"/>
</dbReference>
<dbReference type="Proteomes" id="UP000716291">
    <property type="component" value="Unassembled WGS sequence"/>
</dbReference>
<dbReference type="SMART" id="SM00313">
    <property type="entry name" value="PXA"/>
    <property type="match status" value="1"/>
</dbReference>
<evidence type="ECO:0000259" key="1">
    <source>
        <dbReference type="PROSITE" id="PS51207"/>
    </source>
</evidence>
<proteinExistence type="predicted"/>
<dbReference type="OrthoDB" id="120967at2759"/>
<dbReference type="GO" id="GO:0035091">
    <property type="term" value="F:phosphatidylinositol binding"/>
    <property type="evidence" value="ECO:0007669"/>
    <property type="project" value="TreeGrafter"/>
</dbReference>
<dbReference type="PANTHER" id="PTHR22775">
    <property type="entry name" value="SORTING NEXIN"/>
    <property type="match status" value="1"/>
</dbReference>
<dbReference type="AlphaFoldDB" id="A0A9P6XC97"/>
<feature type="domain" description="PXA" evidence="1">
    <location>
        <begin position="34"/>
        <end position="224"/>
    </location>
</feature>
<name>A0A9P6XC97_RHIOR</name>
<reference evidence="2" key="1">
    <citation type="journal article" date="2020" name="Microb. Genom.">
        <title>Genetic diversity of clinical and environmental Mucorales isolates obtained from an investigation of mucormycosis cases among solid organ transplant recipients.</title>
        <authorList>
            <person name="Nguyen M.H."/>
            <person name="Kaul D."/>
            <person name="Muto C."/>
            <person name="Cheng S.J."/>
            <person name="Richter R.A."/>
            <person name="Bruno V.M."/>
            <person name="Liu G."/>
            <person name="Beyhan S."/>
            <person name="Sundermann A.J."/>
            <person name="Mounaud S."/>
            <person name="Pasculle A.W."/>
            <person name="Nierman W.C."/>
            <person name="Driscoll E."/>
            <person name="Cumbie R."/>
            <person name="Clancy C.J."/>
            <person name="Dupont C.L."/>
        </authorList>
    </citation>
    <scope>NUCLEOTIDE SEQUENCE</scope>
    <source>
        <strain evidence="2">GL11</strain>
    </source>
</reference>
<dbReference type="Pfam" id="PF02194">
    <property type="entry name" value="PXA"/>
    <property type="match status" value="1"/>
</dbReference>
<protein>
    <recommendedName>
        <fullName evidence="1">PXA domain-containing protein</fullName>
    </recommendedName>
</protein>
<gene>
    <name evidence="2" type="ORF">G6F64_004839</name>
</gene>
<comment type="caution">
    <text evidence="2">The sequence shown here is derived from an EMBL/GenBank/DDBJ whole genome shotgun (WGS) entry which is preliminary data.</text>
</comment>
<dbReference type="PROSITE" id="PS51207">
    <property type="entry name" value="PXA"/>
    <property type="match status" value="1"/>
</dbReference>
<keyword evidence="3" id="KW-1185">Reference proteome</keyword>
<organism evidence="2 3">
    <name type="scientific">Rhizopus oryzae</name>
    <name type="common">Mucormycosis agent</name>
    <name type="synonym">Rhizopus arrhizus var. delemar</name>
    <dbReference type="NCBI Taxonomy" id="64495"/>
    <lineage>
        <taxon>Eukaryota</taxon>
        <taxon>Fungi</taxon>
        <taxon>Fungi incertae sedis</taxon>
        <taxon>Mucoromycota</taxon>
        <taxon>Mucoromycotina</taxon>
        <taxon>Mucoromycetes</taxon>
        <taxon>Mucorales</taxon>
        <taxon>Mucorineae</taxon>
        <taxon>Rhizopodaceae</taxon>
        <taxon>Rhizopus</taxon>
    </lineage>
</organism>
<evidence type="ECO:0000313" key="3">
    <source>
        <dbReference type="Proteomes" id="UP000716291"/>
    </source>
</evidence>
<accession>A0A9P6XC97</accession>
<dbReference type="PANTHER" id="PTHR22775:SF3">
    <property type="entry name" value="SORTING NEXIN-13"/>
    <property type="match status" value="1"/>
</dbReference>
<evidence type="ECO:0000313" key="2">
    <source>
        <dbReference type="EMBL" id="KAG1310053.1"/>
    </source>
</evidence>